<dbReference type="EMBL" id="JACBGI020000019">
    <property type="protein sequence ID" value="MBF6058495.1"/>
    <property type="molecule type" value="Genomic_DNA"/>
</dbReference>
<dbReference type="Proteomes" id="UP001193680">
    <property type="component" value="Unassembled WGS sequence"/>
</dbReference>
<keyword evidence="2" id="KW-0862">Zinc</keyword>
<dbReference type="InterPro" id="IPR016192">
    <property type="entry name" value="APOBEC/CMP_deaminase_Zn-bd"/>
</dbReference>
<reference evidence="4 5" key="1">
    <citation type="submission" date="2020-11" db="EMBL/GenBank/DDBJ databases">
        <title>Sulfur oxidizing isolate from Hospital Hole Sinkhole.</title>
        <authorList>
            <person name="Scott K.M."/>
        </authorList>
    </citation>
    <scope>NUCLEOTIDE SEQUENCE [LARGE SCALE GENOMIC DNA]</scope>
    <source>
        <strain evidence="4 5">HH1</strain>
    </source>
</reference>
<gene>
    <name evidence="4" type="ORF">H8792_009085</name>
</gene>
<proteinExistence type="predicted"/>
<comment type="caution">
    <text evidence="4">The sequence shown here is derived from an EMBL/GenBank/DDBJ whole genome shotgun (WGS) entry which is preliminary data.</text>
</comment>
<evidence type="ECO:0000259" key="3">
    <source>
        <dbReference type="PROSITE" id="PS51747"/>
    </source>
</evidence>
<protein>
    <submittedName>
        <fullName evidence="4">tRNA-specific adenosine deaminase</fullName>
    </submittedName>
</protein>
<dbReference type="PROSITE" id="PS51747">
    <property type="entry name" value="CYT_DCMP_DEAMINASES_2"/>
    <property type="match status" value="1"/>
</dbReference>
<dbReference type="Pfam" id="PF00383">
    <property type="entry name" value="dCMP_cyt_deam_1"/>
    <property type="match status" value="1"/>
</dbReference>
<accession>A0ABS0BXK2</accession>
<dbReference type="PANTHER" id="PTHR11079">
    <property type="entry name" value="CYTOSINE DEAMINASE FAMILY MEMBER"/>
    <property type="match status" value="1"/>
</dbReference>
<dbReference type="RefSeq" id="WP_185978640.1">
    <property type="nucleotide sequence ID" value="NZ_JACBGI020000019.1"/>
</dbReference>
<feature type="domain" description="CMP/dCMP-type deaminase" evidence="3">
    <location>
        <begin position="10"/>
        <end position="141"/>
    </location>
</feature>
<keyword evidence="5" id="KW-1185">Reference proteome</keyword>
<dbReference type="CDD" id="cd01285">
    <property type="entry name" value="nucleoside_deaminase"/>
    <property type="match status" value="1"/>
</dbReference>
<evidence type="ECO:0000256" key="2">
    <source>
        <dbReference type="ARBA" id="ARBA00022833"/>
    </source>
</evidence>
<dbReference type="SUPFAM" id="SSF53927">
    <property type="entry name" value="Cytidine deaminase-like"/>
    <property type="match status" value="1"/>
</dbReference>
<evidence type="ECO:0000313" key="4">
    <source>
        <dbReference type="EMBL" id="MBF6058495.1"/>
    </source>
</evidence>
<sequence length="165" mass="18504">MCDCPHHFTEENRSLMRKAIALSKEKMEAGFGGPFGAIITKDGKVIAEGYNQVTSSNDPTAHAEVTAIRNACQALGTFDLKGCEIYTSCEPCPMCLSAIYWARLDKIYYANSREDAAEIGFDDALLYDEIPKPIEQRSIPTERLLEDEAIKPFKDWQAKEDKVPY</sequence>
<dbReference type="Gene3D" id="3.40.140.10">
    <property type="entry name" value="Cytidine Deaminase, domain 2"/>
    <property type="match status" value="1"/>
</dbReference>
<name>A0ABS0BXK2_9GAMM</name>
<dbReference type="PROSITE" id="PS00903">
    <property type="entry name" value="CYT_DCMP_DEAMINASES_1"/>
    <property type="match status" value="1"/>
</dbReference>
<dbReference type="InterPro" id="IPR016193">
    <property type="entry name" value="Cytidine_deaminase-like"/>
</dbReference>
<dbReference type="InterPro" id="IPR002125">
    <property type="entry name" value="CMP_dCMP_dom"/>
</dbReference>
<dbReference type="PANTHER" id="PTHR11079:SF161">
    <property type="entry name" value="CMP_DCMP-TYPE DEAMINASE DOMAIN-CONTAINING PROTEIN"/>
    <property type="match status" value="1"/>
</dbReference>
<keyword evidence="1" id="KW-0479">Metal-binding</keyword>
<evidence type="ECO:0000313" key="5">
    <source>
        <dbReference type="Proteomes" id="UP001193680"/>
    </source>
</evidence>
<organism evidence="4 5">
    <name type="scientific">Thiomicrorhabdus heinhorstiae</name>
    <dbReference type="NCBI Taxonomy" id="2748010"/>
    <lineage>
        <taxon>Bacteria</taxon>
        <taxon>Pseudomonadati</taxon>
        <taxon>Pseudomonadota</taxon>
        <taxon>Gammaproteobacteria</taxon>
        <taxon>Thiotrichales</taxon>
        <taxon>Piscirickettsiaceae</taxon>
        <taxon>Thiomicrorhabdus</taxon>
    </lineage>
</organism>
<evidence type="ECO:0000256" key="1">
    <source>
        <dbReference type="ARBA" id="ARBA00022723"/>
    </source>
</evidence>